<reference evidence="2" key="1">
    <citation type="journal article" date="2023" name="Nat. Commun.">
        <title>Diploid and tetraploid genomes of Acorus and the evolution of monocots.</title>
        <authorList>
            <person name="Ma L."/>
            <person name="Liu K.W."/>
            <person name="Li Z."/>
            <person name="Hsiao Y.Y."/>
            <person name="Qi Y."/>
            <person name="Fu T."/>
            <person name="Tang G.D."/>
            <person name="Zhang D."/>
            <person name="Sun W.H."/>
            <person name="Liu D.K."/>
            <person name="Li Y."/>
            <person name="Chen G.Z."/>
            <person name="Liu X.D."/>
            <person name="Liao X.Y."/>
            <person name="Jiang Y.T."/>
            <person name="Yu X."/>
            <person name="Hao Y."/>
            <person name="Huang J."/>
            <person name="Zhao X.W."/>
            <person name="Ke S."/>
            <person name="Chen Y.Y."/>
            <person name="Wu W.L."/>
            <person name="Hsu J.L."/>
            <person name="Lin Y.F."/>
            <person name="Huang M.D."/>
            <person name="Li C.Y."/>
            <person name="Huang L."/>
            <person name="Wang Z.W."/>
            <person name="Zhao X."/>
            <person name="Zhong W.Y."/>
            <person name="Peng D.H."/>
            <person name="Ahmad S."/>
            <person name="Lan S."/>
            <person name="Zhang J.S."/>
            <person name="Tsai W.C."/>
            <person name="Van de Peer Y."/>
            <person name="Liu Z.J."/>
        </authorList>
    </citation>
    <scope>NUCLEOTIDE SEQUENCE</scope>
    <source>
        <strain evidence="2">SCP</strain>
    </source>
</reference>
<proteinExistence type="predicted"/>
<dbReference type="Gene3D" id="3.80.10.10">
    <property type="entry name" value="Ribonuclease Inhibitor"/>
    <property type="match status" value="4"/>
</dbReference>
<dbReference type="InterPro" id="IPR001810">
    <property type="entry name" value="F-box_dom"/>
</dbReference>
<protein>
    <submittedName>
        <fullName evidence="2">F-box/LRR-repeat protein 4</fullName>
    </submittedName>
</protein>
<accession>A0AAV9A2R5</accession>
<dbReference type="GO" id="GO:0031146">
    <property type="term" value="P:SCF-dependent proteasomal ubiquitin-dependent protein catabolic process"/>
    <property type="evidence" value="ECO:0007669"/>
    <property type="project" value="TreeGrafter"/>
</dbReference>
<dbReference type="InterPro" id="IPR057207">
    <property type="entry name" value="FBXL15_LRR"/>
</dbReference>
<comment type="caution">
    <text evidence="2">The sequence shown here is derived from an EMBL/GenBank/DDBJ whole genome shotgun (WGS) entry which is preliminary data.</text>
</comment>
<dbReference type="EMBL" id="JAUJYN010000017">
    <property type="protein sequence ID" value="KAK1258443.1"/>
    <property type="molecule type" value="Genomic_DNA"/>
</dbReference>
<dbReference type="SMART" id="SM00256">
    <property type="entry name" value="FBOX"/>
    <property type="match status" value="1"/>
</dbReference>
<dbReference type="InterPro" id="IPR032675">
    <property type="entry name" value="LRR_dom_sf"/>
</dbReference>
<evidence type="ECO:0000313" key="3">
    <source>
        <dbReference type="Proteomes" id="UP001179952"/>
    </source>
</evidence>
<dbReference type="AlphaFoldDB" id="A0AAV9A2R5"/>
<sequence length="635" mass="68366">MRRDSSSPPPLWFLDLLDMAINTEVSLELSLKRSFDSEYYMNNATPPQPPPLTKPRCISPLSTVRHQTKGRDLINTTLPDECISHIFSFLPSTRDRFSCAAVSQKWLSLQASTRSSETNKACTDKEISRCLEGKAANDTRLAAVAVGASARGTLTDLRIRGTYASKGITDAGLCVIARACPTLKSLTLWDCPLVGAEGLKAVAQSCKTLEKLDLCGLSIVDDSGLITVAENCLNLTSISIRSCACVGDESLEALARRSFKLESVSLVKCPNITDSGVFSMALKLPKLEKLKLSFLKVKDGALKGIGKSPIRVLCLENLPGLTGNGFSSSLGSSEAVEVISVRSCSSLNDARLNDRNDGFVGLRHIMVKNCSTLSDKGLTGFIQSARHLQSLTLEDCSGVTSKGLMEALKKCRDSLKTLSIVKCNSLSEEGEAEEELLELSTLETLSLKKCPGVGDLFLSRIACACKFINNLALVGLSSVTDRGVSSILNAVNAKKKTLVSLDLSGCSRITDWTVVAASKLFGERLRSVSFDGCLGLTDRSLEAIRERCHGLEEVDLSWCVGVTDEGVLSLASAKHQTIKVLSLAGCTGITDRGLGFIEMMMCGSLVGLNVKKCSGLSREGIESFREILWWCDLIC</sequence>
<dbReference type="SUPFAM" id="SSF52047">
    <property type="entry name" value="RNI-like"/>
    <property type="match status" value="2"/>
</dbReference>
<name>A0AAV9A2R5_ACOGR</name>
<dbReference type="InterPro" id="IPR036047">
    <property type="entry name" value="F-box-like_dom_sf"/>
</dbReference>
<gene>
    <name evidence="2" type="ORF">QJS04_geneDACA006647</name>
</gene>
<dbReference type="Pfam" id="PF25372">
    <property type="entry name" value="DUF7885"/>
    <property type="match status" value="2"/>
</dbReference>
<evidence type="ECO:0000259" key="1">
    <source>
        <dbReference type="SMART" id="SM00256"/>
    </source>
</evidence>
<dbReference type="Pfam" id="PF13516">
    <property type="entry name" value="LRR_6"/>
    <property type="match status" value="2"/>
</dbReference>
<organism evidence="2 3">
    <name type="scientific">Acorus gramineus</name>
    <name type="common">Dwarf sweet flag</name>
    <dbReference type="NCBI Taxonomy" id="55184"/>
    <lineage>
        <taxon>Eukaryota</taxon>
        <taxon>Viridiplantae</taxon>
        <taxon>Streptophyta</taxon>
        <taxon>Embryophyta</taxon>
        <taxon>Tracheophyta</taxon>
        <taxon>Spermatophyta</taxon>
        <taxon>Magnoliopsida</taxon>
        <taxon>Liliopsida</taxon>
        <taxon>Acoraceae</taxon>
        <taxon>Acorus</taxon>
    </lineage>
</organism>
<evidence type="ECO:0000313" key="2">
    <source>
        <dbReference type="EMBL" id="KAK1258443.1"/>
    </source>
</evidence>
<dbReference type="InterPro" id="IPR006553">
    <property type="entry name" value="Leu-rich_rpt_Cys-con_subtyp"/>
</dbReference>
<dbReference type="InterPro" id="IPR001611">
    <property type="entry name" value="Leu-rich_rpt"/>
</dbReference>
<dbReference type="CDD" id="cd22159">
    <property type="entry name" value="F-box_AtTIR1-like"/>
    <property type="match status" value="1"/>
</dbReference>
<dbReference type="PANTHER" id="PTHR13318:SF163">
    <property type="entry name" value="EIN3-BINDING F-BOX PROTEIN 2-LIKE"/>
    <property type="match status" value="1"/>
</dbReference>
<keyword evidence="3" id="KW-1185">Reference proteome</keyword>
<reference evidence="2" key="2">
    <citation type="submission" date="2023-06" db="EMBL/GenBank/DDBJ databases">
        <authorList>
            <person name="Ma L."/>
            <person name="Liu K.-W."/>
            <person name="Li Z."/>
            <person name="Hsiao Y.-Y."/>
            <person name="Qi Y."/>
            <person name="Fu T."/>
            <person name="Tang G."/>
            <person name="Zhang D."/>
            <person name="Sun W.-H."/>
            <person name="Liu D.-K."/>
            <person name="Li Y."/>
            <person name="Chen G.-Z."/>
            <person name="Liu X.-D."/>
            <person name="Liao X.-Y."/>
            <person name="Jiang Y.-T."/>
            <person name="Yu X."/>
            <person name="Hao Y."/>
            <person name="Huang J."/>
            <person name="Zhao X.-W."/>
            <person name="Ke S."/>
            <person name="Chen Y.-Y."/>
            <person name="Wu W.-L."/>
            <person name="Hsu J.-L."/>
            <person name="Lin Y.-F."/>
            <person name="Huang M.-D."/>
            <person name="Li C.-Y."/>
            <person name="Huang L."/>
            <person name="Wang Z.-W."/>
            <person name="Zhao X."/>
            <person name="Zhong W.-Y."/>
            <person name="Peng D.-H."/>
            <person name="Ahmad S."/>
            <person name="Lan S."/>
            <person name="Zhang J.-S."/>
            <person name="Tsai W.-C."/>
            <person name="Van De Peer Y."/>
            <person name="Liu Z.-J."/>
        </authorList>
    </citation>
    <scope>NUCLEOTIDE SEQUENCE</scope>
    <source>
        <strain evidence="2">SCP</strain>
        <tissue evidence="2">Leaves</tissue>
    </source>
</reference>
<dbReference type="SMART" id="SM00367">
    <property type="entry name" value="LRR_CC"/>
    <property type="match status" value="11"/>
</dbReference>
<dbReference type="SUPFAM" id="SSF81383">
    <property type="entry name" value="F-box domain"/>
    <property type="match status" value="1"/>
</dbReference>
<dbReference type="Proteomes" id="UP001179952">
    <property type="component" value="Unassembled WGS sequence"/>
</dbReference>
<dbReference type="PANTHER" id="PTHR13318">
    <property type="entry name" value="PARTNER OF PAIRED, ISOFORM B-RELATED"/>
    <property type="match status" value="1"/>
</dbReference>
<dbReference type="GO" id="GO:0019005">
    <property type="term" value="C:SCF ubiquitin ligase complex"/>
    <property type="evidence" value="ECO:0007669"/>
    <property type="project" value="TreeGrafter"/>
</dbReference>
<feature type="domain" description="F-box" evidence="1">
    <location>
        <begin position="78"/>
        <end position="119"/>
    </location>
</feature>
<dbReference type="Pfam" id="PF12937">
    <property type="entry name" value="F-box-like"/>
    <property type="match status" value="1"/>
</dbReference>